<dbReference type="GO" id="GO:0016301">
    <property type="term" value="F:kinase activity"/>
    <property type="evidence" value="ECO:0007669"/>
    <property type="project" value="UniProtKB-KW"/>
</dbReference>
<evidence type="ECO:0000313" key="1">
    <source>
        <dbReference type="EMBL" id="ETJ45418.1"/>
    </source>
</evidence>
<accession>W1YS81</accession>
<keyword evidence="1" id="KW-0808">Transferase</keyword>
<gene>
    <name evidence="1" type="ORF">Q604_UNBC00593G0001</name>
</gene>
<reference evidence="1" key="1">
    <citation type="submission" date="2013-12" db="EMBL/GenBank/DDBJ databases">
        <title>A Varibaculum cambriense genome reconstructed from a premature infant gut community with otherwise low bacterial novelty that shifts toward anaerobic metabolism during the third week of life.</title>
        <authorList>
            <person name="Brown C.T."/>
            <person name="Sharon I."/>
            <person name="Thomas B.C."/>
            <person name="Castelle C.J."/>
            <person name="Morowitz M.J."/>
            <person name="Banfield J.F."/>
        </authorList>
    </citation>
    <scope>NUCLEOTIDE SEQUENCE</scope>
</reference>
<keyword evidence="1" id="KW-0418">Kinase</keyword>
<protein>
    <submittedName>
        <fullName evidence="1">Tetraacyldisaccharide 4'-kinase</fullName>
    </submittedName>
</protein>
<proteinExistence type="predicted"/>
<sequence length="48" mass="5123">MSGEALFKSIVSGENQSILGDIARSSLGFLSKGYEKAVSIRNDRFDAG</sequence>
<organism evidence="1">
    <name type="scientific">human gut metagenome</name>
    <dbReference type="NCBI Taxonomy" id="408170"/>
    <lineage>
        <taxon>unclassified sequences</taxon>
        <taxon>metagenomes</taxon>
        <taxon>organismal metagenomes</taxon>
    </lineage>
</organism>
<dbReference type="AlphaFoldDB" id="W1YS81"/>
<name>W1YS81_9ZZZZ</name>
<comment type="caution">
    <text evidence="1">The sequence shown here is derived from an EMBL/GenBank/DDBJ whole genome shotgun (WGS) entry which is preliminary data.</text>
</comment>
<dbReference type="EMBL" id="AZMM01000593">
    <property type="protein sequence ID" value="ETJ45418.1"/>
    <property type="molecule type" value="Genomic_DNA"/>
</dbReference>
<feature type="non-terminal residue" evidence="1">
    <location>
        <position position="48"/>
    </location>
</feature>